<feature type="region of interest" description="Disordered" evidence="2">
    <location>
        <begin position="1"/>
        <end position="72"/>
    </location>
</feature>
<evidence type="ECO:0000256" key="2">
    <source>
        <dbReference type="SAM" id="MobiDB-lite"/>
    </source>
</evidence>
<keyword evidence="4" id="KW-1185">Reference proteome</keyword>
<dbReference type="InParanoid" id="S2K515"/>
<keyword evidence="1" id="KW-0175">Coiled coil</keyword>
<accession>S2K515</accession>
<dbReference type="AlphaFoldDB" id="S2K515"/>
<organism evidence="3 4">
    <name type="scientific">Mucor circinelloides f. circinelloides (strain 1006PhL)</name>
    <name type="common">Mucormycosis agent</name>
    <name type="synonym">Calyptromyces circinelloides</name>
    <dbReference type="NCBI Taxonomy" id="1220926"/>
    <lineage>
        <taxon>Eukaryota</taxon>
        <taxon>Fungi</taxon>
        <taxon>Fungi incertae sedis</taxon>
        <taxon>Mucoromycota</taxon>
        <taxon>Mucoromycotina</taxon>
        <taxon>Mucoromycetes</taxon>
        <taxon>Mucorales</taxon>
        <taxon>Mucorineae</taxon>
        <taxon>Mucoraceae</taxon>
        <taxon>Mucor</taxon>
    </lineage>
</organism>
<feature type="compositionally biased region" description="Polar residues" evidence="2">
    <location>
        <begin position="1"/>
        <end position="30"/>
    </location>
</feature>
<evidence type="ECO:0000313" key="4">
    <source>
        <dbReference type="Proteomes" id="UP000014254"/>
    </source>
</evidence>
<evidence type="ECO:0000256" key="1">
    <source>
        <dbReference type="SAM" id="Coils"/>
    </source>
</evidence>
<gene>
    <name evidence="3" type="ORF">HMPREF1544_02646</name>
</gene>
<dbReference type="STRING" id="1220926.S2K515"/>
<feature type="compositionally biased region" description="Polar residues" evidence="2">
    <location>
        <begin position="53"/>
        <end position="64"/>
    </location>
</feature>
<feature type="coiled-coil region" evidence="1">
    <location>
        <begin position="128"/>
        <end position="155"/>
    </location>
</feature>
<protein>
    <submittedName>
        <fullName evidence="3">Uncharacterized protein</fullName>
    </submittedName>
</protein>
<dbReference type="OrthoDB" id="2233213at2759"/>
<proteinExistence type="predicted"/>
<sequence length="313" mass="35142">MPPKQQSEVESPLSSRESTPLEQGSILQRQVHQDEESTREDLEHLNIKDHTQSEGQEGSSTTASFGKHEEEDVVMQDAPDLKPVVPQGKKKDPVLVLKKVIARRDSCFNLYTVMMNTEASDEKSIKHLGEIRTKLENLNKDISVLKNSVRLSNDKVTASVESALANNAAGSNGGIRLSKQDLPKFQLKSSSTKYFPKDEAYESVNHFLRSFEKVISSSGESIESIWKRYISLTLPYELDNWLSNDVLTCGSWSDVGVVFNKKFGNNAMLKLQSTVEEKSSMPRCVLVNQLKSTLPVLPRLCLKQTTLWTTRLL</sequence>
<dbReference type="Proteomes" id="UP000014254">
    <property type="component" value="Unassembled WGS sequence"/>
</dbReference>
<dbReference type="EMBL" id="KE123920">
    <property type="protein sequence ID" value="EPB90438.1"/>
    <property type="molecule type" value="Genomic_DNA"/>
</dbReference>
<evidence type="ECO:0000313" key="3">
    <source>
        <dbReference type="EMBL" id="EPB90438.1"/>
    </source>
</evidence>
<feature type="compositionally biased region" description="Basic and acidic residues" evidence="2">
    <location>
        <begin position="31"/>
        <end position="52"/>
    </location>
</feature>
<reference evidence="4" key="1">
    <citation type="submission" date="2013-05" db="EMBL/GenBank/DDBJ databases">
        <title>The Genome sequence of Mucor circinelloides f. circinelloides 1006PhL.</title>
        <authorList>
            <consortium name="The Broad Institute Genomics Platform"/>
            <person name="Cuomo C."/>
            <person name="Earl A."/>
            <person name="Findley K."/>
            <person name="Lee S.C."/>
            <person name="Walker B."/>
            <person name="Young S."/>
            <person name="Zeng Q."/>
            <person name="Gargeya S."/>
            <person name="Fitzgerald M."/>
            <person name="Haas B."/>
            <person name="Abouelleil A."/>
            <person name="Allen A.W."/>
            <person name="Alvarado L."/>
            <person name="Arachchi H.M."/>
            <person name="Berlin A.M."/>
            <person name="Chapman S.B."/>
            <person name="Gainer-Dewar J."/>
            <person name="Goldberg J."/>
            <person name="Griggs A."/>
            <person name="Gujja S."/>
            <person name="Hansen M."/>
            <person name="Howarth C."/>
            <person name="Imamovic A."/>
            <person name="Ireland A."/>
            <person name="Larimer J."/>
            <person name="McCowan C."/>
            <person name="Murphy C."/>
            <person name="Pearson M."/>
            <person name="Poon T.W."/>
            <person name="Priest M."/>
            <person name="Roberts A."/>
            <person name="Saif S."/>
            <person name="Shea T."/>
            <person name="Sisk P."/>
            <person name="Sykes S."/>
            <person name="Wortman J."/>
            <person name="Nusbaum C."/>
            <person name="Birren B."/>
        </authorList>
    </citation>
    <scope>NUCLEOTIDE SEQUENCE [LARGE SCALE GENOMIC DNA]</scope>
    <source>
        <strain evidence="4">1006PhL</strain>
    </source>
</reference>
<name>S2K515_MUCC1</name>
<feature type="non-terminal residue" evidence="3">
    <location>
        <position position="313"/>
    </location>
</feature>
<dbReference type="VEuPathDB" id="FungiDB:HMPREF1544_02646"/>